<comment type="similarity">
    <text evidence="1">Belongs to the UPF0213 family.</text>
</comment>
<dbReference type="EMBL" id="AP018664">
    <property type="protein sequence ID" value="BBD99324.1"/>
    <property type="molecule type" value="Genomic_DNA"/>
</dbReference>
<dbReference type="RefSeq" id="WP_066699832.1">
    <property type="nucleotide sequence ID" value="NZ_AP018664.1"/>
</dbReference>
<dbReference type="AlphaFoldDB" id="A0A494W452"/>
<dbReference type="GO" id="GO:0004519">
    <property type="term" value="F:endonuclease activity"/>
    <property type="evidence" value="ECO:0007669"/>
    <property type="project" value="UniProtKB-KW"/>
</dbReference>
<dbReference type="InterPro" id="IPR050190">
    <property type="entry name" value="UPF0213_domain"/>
</dbReference>
<keyword evidence="4" id="KW-0378">Hydrolase</keyword>
<feature type="domain" description="GIY-YIG" evidence="3">
    <location>
        <begin position="5"/>
        <end position="82"/>
    </location>
</feature>
<dbReference type="Proteomes" id="UP000279959">
    <property type="component" value="Chromosome"/>
</dbReference>
<dbReference type="SMART" id="SM00465">
    <property type="entry name" value="GIYc"/>
    <property type="match status" value="1"/>
</dbReference>
<organism evidence="4 5">
    <name type="scientific">Sphingobium amiense</name>
    <dbReference type="NCBI Taxonomy" id="135719"/>
    <lineage>
        <taxon>Bacteria</taxon>
        <taxon>Pseudomonadati</taxon>
        <taxon>Pseudomonadota</taxon>
        <taxon>Alphaproteobacteria</taxon>
        <taxon>Sphingomonadales</taxon>
        <taxon>Sphingomonadaceae</taxon>
        <taxon>Sphingobium</taxon>
    </lineage>
</organism>
<evidence type="ECO:0000256" key="2">
    <source>
        <dbReference type="SAM" id="MobiDB-lite"/>
    </source>
</evidence>
<dbReference type="CDD" id="cd10448">
    <property type="entry name" value="GIY-YIG_unchar_3"/>
    <property type="match status" value="1"/>
</dbReference>
<dbReference type="Gene3D" id="3.40.1440.10">
    <property type="entry name" value="GIY-YIG endonuclease"/>
    <property type="match status" value="1"/>
</dbReference>
<evidence type="ECO:0000313" key="5">
    <source>
        <dbReference type="Proteomes" id="UP000279959"/>
    </source>
</evidence>
<keyword evidence="4" id="KW-0255">Endonuclease</keyword>
<proteinExistence type="inferred from homology"/>
<dbReference type="InterPro" id="IPR000305">
    <property type="entry name" value="GIY-YIG_endonuc"/>
</dbReference>
<evidence type="ECO:0000259" key="3">
    <source>
        <dbReference type="PROSITE" id="PS50164"/>
    </source>
</evidence>
<dbReference type="PANTHER" id="PTHR34477">
    <property type="entry name" value="UPF0213 PROTEIN YHBQ"/>
    <property type="match status" value="1"/>
</dbReference>
<gene>
    <name evidence="4" type="ORF">SAMIE_1028250</name>
</gene>
<evidence type="ECO:0000313" key="4">
    <source>
        <dbReference type="EMBL" id="BBD99324.1"/>
    </source>
</evidence>
<keyword evidence="4" id="KW-0540">Nuclease</keyword>
<accession>A0A494W452</accession>
<dbReference type="SUPFAM" id="SSF82771">
    <property type="entry name" value="GIY-YIG endonuclease"/>
    <property type="match status" value="1"/>
</dbReference>
<evidence type="ECO:0000256" key="1">
    <source>
        <dbReference type="ARBA" id="ARBA00007435"/>
    </source>
</evidence>
<sequence>MQSDFDPTVYLLASHKNGTLYVGVTSNLAQRLHQHRSGLIEGFTSDYGVHRLVWFESGGSMEEAIRREKQIKKWNRQWKINMIERNNPNWRDLALDFGFEPLGSRRADQTPPASDSAGDGFPPSRE</sequence>
<feature type="region of interest" description="Disordered" evidence="2">
    <location>
        <begin position="102"/>
        <end position="126"/>
    </location>
</feature>
<dbReference type="Pfam" id="PF01541">
    <property type="entry name" value="GIY-YIG"/>
    <property type="match status" value="1"/>
</dbReference>
<dbReference type="KEGG" id="sami:SAMIE_1028250"/>
<dbReference type="InterPro" id="IPR035901">
    <property type="entry name" value="GIY-YIG_endonuc_sf"/>
</dbReference>
<reference evidence="4 5" key="1">
    <citation type="submission" date="2018-05" db="EMBL/GenBank/DDBJ databases">
        <title>Complete Genome Sequence of the Nonylphenol-Degrading Bacterium Sphingobium amiense DSM 16289T.</title>
        <authorList>
            <person name="Ootsuka M."/>
            <person name="Nishizawa T."/>
            <person name="Ohta H."/>
        </authorList>
    </citation>
    <scope>NUCLEOTIDE SEQUENCE [LARGE SCALE GENOMIC DNA]</scope>
    <source>
        <strain evidence="4 5">DSM 16289</strain>
    </source>
</reference>
<dbReference type="PANTHER" id="PTHR34477:SF5">
    <property type="entry name" value="BSL5627 PROTEIN"/>
    <property type="match status" value="1"/>
</dbReference>
<name>A0A494W452_9SPHN</name>
<keyword evidence="5" id="KW-1185">Reference proteome</keyword>
<protein>
    <submittedName>
        <fullName evidence="4">Endonuclease</fullName>
    </submittedName>
</protein>
<dbReference type="PROSITE" id="PS50164">
    <property type="entry name" value="GIY_YIG"/>
    <property type="match status" value="1"/>
</dbReference>